<reference evidence="1 2" key="1">
    <citation type="submission" date="2020-11" db="EMBL/GenBank/DDBJ databases">
        <title>Kefir isolates.</title>
        <authorList>
            <person name="Marcisauskas S."/>
            <person name="Kim Y."/>
            <person name="Blasche S."/>
        </authorList>
    </citation>
    <scope>NUCLEOTIDE SEQUENCE [LARGE SCALE GENOMIC DNA]</scope>
    <source>
        <strain evidence="1 2">OG2</strain>
    </source>
</reference>
<organism evidence="1 2">
    <name type="scientific">Maudiozyma exigua</name>
    <name type="common">Yeast</name>
    <name type="synonym">Kazachstania exigua</name>
    <dbReference type="NCBI Taxonomy" id="34358"/>
    <lineage>
        <taxon>Eukaryota</taxon>
        <taxon>Fungi</taxon>
        <taxon>Dikarya</taxon>
        <taxon>Ascomycota</taxon>
        <taxon>Saccharomycotina</taxon>
        <taxon>Saccharomycetes</taxon>
        <taxon>Saccharomycetales</taxon>
        <taxon>Saccharomycetaceae</taxon>
        <taxon>Maudiozyma</taxon>
    </lineage>
</organism>
<accession>A0A9P7B308</accession>
<comment type="caution">
    <text evidence="1">The sequence shown here is derived from an EMBL/GenBank/DDBJ whole genome shotgun (WGS) entry which is preliminary data.</text>
</comment>
<dbReference type="AlphaFoldDB" id="A0A9P7B308"/>
<dbReference type="OrthoDB" id="4071344at2759"/>
<proteinExistence type="predicted"/>
<evidence type="ECO:0000313" key="2">
    <source>
        <dbReference type="Proteomes" id="UP000750334"/>
    </source>
</evidence>
<sequence length="320" mass="37956">MDVIEKNDNIILKGTNFKSKPIFASFRYPKLDDLVRHLMVEYGETITNGKLPKKKKEFLLENNEPESHVQVPITLQHYLSPFYLSMLIVLGSDVSDTLFLTSPIAKDVENVFKSSQWSQRDKNYDNLLRCLENNASFIPLTYDCTITELEKGWHKTVHLRKHDTVELYIVSKPLEYFPMLFINCSIDNVRNVYDNITSLLISKGDPRYYCPLWFTWALFRPLLFNVVNDFIEFRRRLPGIDVTEEQFVKLRTIYLHKLRRNMISGCNCRSNRALEPSNEIHYRTSWDSLERQYSNYFFWYMPDIPPLYTSHNCTCDQHIF</sequence>
<protein>
    <submittedName>
        <fullName evidence="1">Uncharacterized protein</fullName>
    </submittedName>
</protein>
<keyword evidence="2" id="KW-1185">Reference proteome</keyword>
<dbReference type="EMBL" id="PUHR01000266">
    <property type="protein sequence ID" value="KAG0656203.1"/>
    <property type="molecule type" value="Genomic_DNA"/>
</dbReference>
<gene>
    <name evidence="1" type="ORF">C6P45_002756</name>
</gene>
<dbReference type="Proteomes" id="UP000750334">
    <property type="component" value="Unassembled WGS sequence"/>
</dbReference>
<evidence type="ECO:0000313" key="1">
    <source>
        <dbReference type="EMBL" id="KAG0656203.1"/>
    </source>
</evidence>
<name>A0A9P7B308_MAUEX</name>